<dbReference type="InterPro" id="IPR001029">
    <property type="entry name" value="Flagellin_N"/>
</dbReference>
<dbReference type="RefSeq" id="WP_408623283.1">
    <property type="nucleotide sequence ID" value="NZ_JBEQCT010000003.1"/>
</dbReference>
<dbReference type="PANTHER" id="PTHR42792:SF2">
    <property type="entry name" value="FLAGELLIN"/>
    <property type="match status" value="1"/>
</dbReference>
<sequence>MALVVNTNVSSLDAQRYLSRSSSQLDTAYQRLSSGKRINSAKDDAAGLQISNRMTSQIQGLNRAVMNGQDGISVAQTAEGAMDELTTMMQRMRTLAVQSQDGVNNSDDRNALQAEVSSLKSEMSRVSQTTQFGGVNVLNGSFSAKFLVGANAGANQNISVNISRSNGWGAKGLGLTSLSVQTVGQSSAAIASLDTAIKSVDSQRAKLGAIQNRFDSTIRNLTNVSENVTSARSRIRDTDFAKETARLTQSKILQQTSTSILAQANQRPQAALALI</sequence>
<keyword evidence="7" id="KW-0966">Cell projection</keyword>
<protein>
    <recommendedName>
        <fullName evidence="4">Flagellin</fullName>
    </recommendedName>
</protein>
<reference evidence="7 8" key="1">
    <citation type="journal article" date="2013" name="Int. J. Syst. Evol. Microbiol.">
        <title>Celerinatantimonas yamalensis sp. nov., a cold-adapted diazotrophic bacterium from a cold permafrost brine.</title>
        <authorList>
            <person name="Shcherbakova V."/>
            <person name="Chuvilskaya N."/>
            <person name="Rivkina E."/>
            <person name="Demidov N."/>
            <person name="Uchaeva V."/>
            <person name="Suetin S."/>
            <person name="Suzina N."/>
            <person name="Gilichinsky D."/>
        </authorList>
    </citation>
    <scope>NUCLEOTIDE SEQUENCE [LARGE SCALE GENOMIC DNA]</scope>
    <source>
        <strain evidence="7 8">C7</strain>
    </source>
</reference>
<dbReference type="EMBL" id="JBEQCT010000003">
    <property type="protein sequence ID" value="MFM2485069.1"/>
    <property type="molecule type" value="Genomic_DNA"/>
</dbReference>
<dbReference type="Pfam" id="PF00700">
    <property type="entry name" value="Flagellin_C"/>
    <property type="match status" value="1"/>
</dbReference>
<comment type="similarity">
    <text evidence="1 4">Belongs to the bacterial flagellin family.</text>
</comment>
<dbReference type="InterPro" id="IPR046358">
    <property type="entry name" value="Flagellin_C"/>
</dbReference>
<feature type="domain" description="Flagellin N-terminal" evidence="5">
    <location>
        <begin position="5"/>
        <end position="142"/>
    </location>
</feature>
<evidence type="ECO:0000313" key="7">
    <source>
        <dbReference type="EMBL" id="MFM2485069.1"/>
    </source>
</evidence>
<accession>A0ABW9G6S3</accession>
<keyword evidence="7" id="KW-0282">Flagellum</keyword>
<evidence type="ECO:0000259" key="6">
    <source>
        <dbReference type="Pfam" id="PF00700"/>
    </source>
</evidence>
<dbReference type="Pfam" id="PF00669">
    <property type="entry name" value="Flagellin_N"/>
    <property type="match status" value="1"/>
</dbReference>
<dbReference type="InterPro" id="IPR001492">
    <property type="entry name" value="Flagellin"/>
</dbReference>
<evidence type="ECO:0000256" key="3">
    <source>
        <dbReference type="ARBA" id="ARBA00023143"/>
    </source>
</evidence>
<keyword evidence="8" id="KW-1185">Reference proteome</keyword>
<evidence type="ECO:0000313" key="8">
    <source>
        <dbReference type="Proteomes" id="UP001629953"/>
    </source>
</evidence>
<comment type="function">
    <text evidence="4">Flagellin is the subunit protein which polymerizes to form the filaments of bacterial flagella.</text>
</comment>
<name>A0ABW9G6S3_9GAMM</name>
<feature type="domain" description="Flagellin C-terminal" evidence="6">
    <location>
        <begin position="191"/>
        <end position="274"/>
    </location>
</feature>
<dbReference type="Gene3D" id="6.10.10.10">
    <property type="entry name" value="Flagellar export chaperone, C-terminal domain"/>
    <property type="match status" value="1"/>
</dbReference>
<keyword evidence="7" id="KW-0969">Cilium</keyword>
<evidence type="ECO:0000256" key="1">
    <source>
        <dbReference type="ARBA" id="ARBA00005709"/>
    </source>
</evidence>
<proteinExistence type="inferred from homology"/>
<dbReference type="PANTHER" id="PTHR42792">
    <property type="entry name" value="FLAGELLIN"/>
    <property type="match status" value="1"/>
</dbReference>
<evidence type="ECO:0000256" key="4">
    <source>
        <dbReference type="RuleBase" id="RU362073"/>
    </source>
</evidence>
<keyword evidence="3 4" id="KW-0975">Bacterial flagellum</keyword>
<dbReference type="Proteomes" id="UP001629953">
    <property type="component" value="Unassembled WGS sequence"/>
</dbReference>
<comment type="caution">
    <text evidence="7">The sequence shown here is derived from an EMBL/GenBank/DDBJ whole genome shotgun (WGS) entry which is preliminary data.</text>
</comment>
<organism evidence="7 8">
    <name type="scientific">Celerinatantimonas yamalensis</name>
    <dbReference type="NCBI Taxonomy" id="559956"/>
    <lineage>
        <taxon>Bacteria</taxon>
        <taxon>Pseudomonadati</taxon>
        <taxon>Pseudomonadota</taxon>
        <taxon>Gammaproteobacteria</taxon>
        <taxon>Celerinatantimonadaceae</taxon>
        <taxon>Celerinatantimonas</taxon>
    </lineage>
</organism>
<dbReference type="InterPro" id="IPR042187">
    <property type="entry name" value="Flagellin_C_sub2"/>
</dbReference>
<evidence type="ECO:0000256" key="2">
    <source>
        <dbReference type="ARBA" id="ARBA00022525"/>
    </source>
</evidence>
<gene>
    <name evidence="7" type="ORF">ABUE30_08325</name>
</gene>
<comment type="subcellular location">
    <subcellularLocation>
        <location evidence="4">Secreted</location>
    </subcellularLocation>
    <subcellularLocation>
        <location evidence="4">Bacterial flagellum</location>
    </subcellularLocation>
</comment>
<dbReference type="Gene3D" id="6.10.280.190">
    <property type="match status" value="1"/>
</dbReference>
<evidence type="ECO:0000259" key="5">
    <source>
        <dbReference type="Pfam" id="PF00669"/>
    </source>
</evidence>
<dbReference type="Gene3D" id="1.20.1330.10">
    <property type="entry name" value="f41 fragment of flagellin, N-terminal domain"/>
    <property type="match status" value="2"/>
</dbReference>
<keyword evidence="2 4" id="KW-0964">Secreted</keyword>
<dbReference type="SUPFAM" id="SSF64518">
    <property type="entry name" value="Phase 1 flagellin"/>
    <property type="match status" value="1"/>
</dbReference>
<dbReference type="PRINTS" id="PR00207">
    <property type="entry name" value="FLAGELLIN"/>
</dbReference>